<keyword evidence="2" id="KW-1185">Reference proteome</keyword>
<dbReference type="InterPro" id="IPR027417">
    <property type="entry name" value="P-loop_NTPase"/>
</dbReference>
<dbReference type="Gene3D" id="3.40.50.300">
    <property type="entry name" value="P-loop containing nucleotide triphosphate hydrolases"/>
    <property type="match status" value="1"/>
</dbReference>
<evidence type="ECO:0000313" key="1">
    <source>
        <dbReference type="EMBL" id="TXG66793.1"/>
    </source>
</evidence>
<protein>
    <recommendedName>
        <fullName evidence="3">tRNA dimethylallyltransferase</fullName>
    </recommendedName>
</protein>
<dbReference type="EMBL" id="VAHF01000003">
    <property type="protein sequence ID" value="TXG66793.1"/>
    <property type="molecule type" value="Genomic_DNA"/>
</dbReference>
<name>A0A5C7IBP5_9ROSI</name>
<reference evidence="2" key="1">
    <citation type="journal article" date="2019" name="Gigascience">
        <title>De novo genome assembly of the endangered Acer yangbiense, a plant species with extremely small populations endemic to Yunnan Province, China.</title>
        <authorList>
            <person name="Yang J."/>
            <person name="Wariss H.M."/>
            <person name="Tao L."/>
            <person name="Zhang R."/>
            <person name="Yun Q."/>
            <person name="Hollingsworth P."/>
            <person name="Dao Z."/>
            <person name="Luo G."/>
            <person name="Guo H."/>
            <person name="Ma Y."/>
            <person name="Sun W."/>
        </authorList>
    </citation>
    <scope>NUCLEOTIDE SEQUENCE [LARGE SCALE GENOMIC DNA]</scope>
    <source>
        <strain evidence="2">cv. Malutang</strain>
    </source>
</reference>
<comment type="caution">
    <text evidence="1">The sequence shown here is derived from an EMBL/GenBank/DDBJ whole genome shotgun (WGS) entry which is preliminary data.</text>
</comment>
<dbReference type="Proteomes" id="UP000323000">
    <property type="component" value="Chromosome 3"/>
</dbReference>
<dbReference type="AlphaFoldDB" id="A0A5C7IBP5"/>
<gene>
    <name evidence="1" type="ORF">EZV62_008068</name>
</gene>
<evidence type="ECO:0008006" key="3">
    <source>
        <dbReference type="Google" id="ProtNLM"/>
    </source>
</evidence>
<proteinExistence type="predicted"/>
<sequence>MGYLLSCRHQGGRSSSQEFYDFLSEFQKVSRNFAKRQLTWFRNESIYHWLNASRPLEEVLDFIIDAYHNQTGNLVVPKALQMEKNLSRRKDIFELKSYRTQNRHFVSREDCSDILDWIKTTQG</sequence>
<accession>A0A5C7IBP5</accession>
<dbReference type="OrthoDB" id="775260at2759"/>
<organism evidence="1 2">
    <name type="scientific">Acer yangbiense</name>
    <dbReference type="NCBI Taxonomy" id="1000413"/>
    <lineage>
        <taxon>Eukaryota</taxon>
        <taxon>Viridiplantae</taxon>
        <taxon>Streptophyta</taxon>
        <taxon>Embryophyta</taxon>
        <taxon>Tracheophyta</taxon>
        <taxon>Spermatophyta</taxon>
        <taxon>Magnoliopsida</taxon>
        <taxon>eudicotyledons</taxon>
        <taxon>Gunneridae</taxon>
        <taxon>Pentapetalae</taxon>
        <taxon>rosids</taxon>
        <taxon>malvids</taxon>
        <taxon>Sapindales</taxon>
        <taxon>Sapindaceae</taxon>
        <taxon>Hippocastanoideae</taxon>
        <taxon>Acereae</taxon>
        <taxon>Acer</taxon>
    </lineage>
</organism>
<evidence type="ECO:0000313" key="2">
    <source>
        <dbReference type="Proteomes" id="UP000323000"/>
    </source>
</evidence>